<evidence type="ECO:0000256" key="12">
    <source>
        <dbReference type="ARBA" id="ARBA00023157"/>
    </source>
</evidence>
<evidence type="ECO:0000256" key="16">
    <source>
        <dbReference type="SAM" id="MobiDB-lite"/>
    </source>
</evidence>
<dbReference type="SMART" id="SM00409">
    <property type="entry name" value="IG"/>
    <property type="match status" value="3"/>
</dbReference>
<evidence type="ECO:0000256" key="15">
    <source>
        <dbReference type="ARBA" id="ARBA00023319"/>
    </source>
</evidence>
<dbReference type="GO" id="GO:0007155">
    <property type="term" value="P:cell adhesion"/>
    <property type="evidence" value="ECO:0007669"/>
    <property type="project" value="UniProtKB-KW"/>
</dbReference>
<evidence type="ECO:0000256" key="10">
    <source>
        <dbReference type="ARBA" id="ARBA00023130"/>
    </source>
</evidence>
<evidence type="ECO:0000313" key="19">
    <source>
        <dbReference type="EMBL" id="KAF4104048.1"/>
    </source>
</evidence>
<dbReference type="SMART" id="SM00408">
    <property type="entry name" value="IGc2"/>
    <property type="match status" value="5"/>
</dbReference>
<keyword evidence="7" id="KW-0391">Immunity</keyword>
<evidence type="ECO:0000256" key="17">
    <source>
        <dbReference type="SAM" id="Phobius"/>
    </source>
</evidence>
<evidence type="ECO:0000256" key="9">
    <source>
        <dbReference type="ARBA" id="ARBA00022989"/>
    </source>
</evidence>
<gene>
    <name evidence="19" type="ORF">G5714_015035</name>
</gene>
<keyword evidence="4" id="KW-1003">Cell membrane</keyword>
<keyword evidence="15" id="KW-0393">Immunoglobulin domain</keyword>
<comment type="caution">
    <text evidence="19">The sequence shown here is derived from an EMBL/GenBank/DDBJ whole genome shotgun (WGS) entry which is preliminary data.</text>
</comment>
<evidence type="ECO:0000256" key="2">
    <source>
        <dbReference type="ARBA" id="ARBA00004279"/>
    </source>
</evidence>
<dbReference type="InterPro" id="IPR003598">
    <property type="entry name" value="Ig_sub2"/>
</dbReference>
<evidence type="ECO:0000256" key="13">
    <source>
        <dbReference type="ARBA" id="ARBA00023180"/>
    </source>
</evidence>
<keyword evidence="12" id="KW-1015">Disulfide bond</keyword>
<dbReference type="Pfam" id="PF08205">
    <property type="entry name" value="C2-set_2"/>
    <property type="match status" value="1"/>
</dbReference>
<feature type="region of interest" description="Disordered" evidence="16">
    <location>
        <begin position="565"/>
        <end position="590"/>
    </location>
</feature>
<keyword evidence="14" id="KW-0966">Cell projection</keyword>
<evidence type="ECO:0000256" key="8">
    <source>
        <dbReference type="ARBA" id="ARBA00022889"/>
    </source>
</evidence>
<keyword evidence="8" id="KW-0130">Cell adhesion</keyword>
<dbReference type="OrthoDB" id="9945628at2759"/>
<dbReference type="InterPro" id="IPR003006">
    <property type="entry name" value="Ig/MHC_CS"/>
</dbReference>
<keyword evidence="20" id="KW-1185">Reference proteome</keyword>
<dbReference type="GO" id="GO:0030424">
    <property type="term" value="C:axon"/>
    <property type="evidence" value="ECO:0007669"/>
    <property type="project" value="UniProtKB-SubCell"/>
</dbReference>
<feature type="domain" description="Ig-like" evidence="18">
    <location>
        <begin position="431"/>
        <end position="510"/>
    </location>
</feature>
<keyword evidence="13" id="KW-0325">Glycoprotein</keyword>
<dbReference type="InterPro" id="IPR003599">
    <property type="entry name" value="Ig_sub"/>
</dbReference>
<dbReference type="InterPro" id="IPR013106">
    <property type="entry name" value="Ig_V-set"/>
</dbReference>
<dbReference type="Gene3D" id="2.60.40.10">
    <property type="entry name" value="Immunoglobulins"/>
    <property type="match status" value="5"/>
</dbReference>
<keyword evidence="5 17" id="KW-0812">Transmembrane</keyword>
<dbReference type="Pfam" id="PF13927">
    <property type="entry name" value="Ig_3"/>
    <property type="match status" value="1"/>
</dbReference>
<protein>
    <recommendedName>
        <fullName evidence="18">Ig-like domain-containing protein</fullName>
    </recommendedName>
</protein>
<dbReference type="PANTHER" id="PTHR11973:SF2">
    <property type="entry name" value="CD166 ANTIGEN"/>
    <property type="match status" value="1"/>
</dbReference>
<accession>A0A7J6C9R0</accession>
<feature type="domain" description="Ig-like" evidence="18">
    <location>
        <begin position="160"/>
        <end position="261"/>
    </location>
</feature>
<evidence type="ECO:0000259" key="18">
    <source>
        <dbReference type="PROSITE" id="PS50835"/>
    </source>
</evidence>
<dbReference type="InterPro" id="IPR036179">
    <property type="entry name" value="Ig-like_dom_sf"/>
</dbReference>
<name>A0A7J6C9R0_9TELE</name>
<proteinExistence type="predicted"/>
<feature type="domain" description="Ig-like" evidence="18">
    <location>
        <begin position="62"/>
        <end position="152"/>
    </location>
</feature>
<dbReference type="GO" id="GO:0002250">
    <property type="term" value="P:adaptive immune response"/>
    <property type="evidence" value="ECO:0007669"/>
    <property type="project" value="UniProtKB-KW"/>
</dbReference>
<feature type="domain" description="Ig-like" evidence="18">
    <location>
        <begin position="265"/>
        <end position="346"/>
    </location>
</feature>
<evidence type="ECO:0000313" key="20">
    <source>
        <dbReference type="Proteomes" id="UP000579812"/>
    </source>
</evidence>
<keyword evidence="10" id="KW-1064">Adaptive immunity</keyword>
<comment type="subcellular location">
    <subcellularLocation>
        <location evidence="1">Cell membrane</location>
        <topology evidence="1">Single-pass type I membrane protein</topology>
    </subcellularLocation>
    <subcellularLocation>
        <location evidence="3">Cell projection</location>
        <location evidence="3">Axon</location>
    </subcellularLocation>
    <subcellularLocation>
        <location evidence="2">Cell projection</location>
        <location evidence="2">Dendrite</location>
    </subcellularLocation>
</comment>
<dbReference type="SUPFAM" id="SSF48726">
    <property type="entry name" value="Immunoglobulin"/>
    <property type="match status" value="4"/>
</dbReference>
<evidence type="ECO:0000256" key="11">
    <source>
        <dbReference type="ARBA" id="ARBA00023136"/>
    </source>
</evidence>
<reference evidence="19 20" key="1">
    <citation type="submission" date="2020-04" db="EMBL/GenBank/DDBJ databases">
        <title>Chromosome-level genome assembly of a cyprinid fish Onychostoma macrolepis by integration of Nanopore Sequencing, Bionano and Hi-C technology.</title>
        <authorList>
            <person name="Wang D."/>
        </authorList>
    </citation>
    <scope>NUCLEOTIDE SEQUENCE [LARGE SCALE GENOMIC DNA]</scope>
    <source>
        <strain evidence="19">SWU-2019</strain>
        <tissue evidence="19">Muscle</tissue>
    </source>
</reference>
<dbReference type="InterPro" id="IPR007110">
    <property type="entry name" value="Ig-like_dom"/>
</dbReference>
<evidence type="ECO:0000256" key="1">
    <source>
        <dbReference type="ARBA" id="ARBA00004251"/>
    </source>
</evidence>
<evidence type="ECO:0000256" key="6">
    <source>
        <dbReference type="ARBA" id="ARBA00022737"/>
    </source>
</evidence>
<keyword evidence="9 17" id="KW-1133">Transmembrane helix</keyword>
<dbReference type="GO" id="GO:0030425">
    <property type="term" value="C:dendrite"/>
    <property type="evidence" value="ECO:0007669"/>
    <property type="project" value="UniProtKB-SubCell"/>
</dbReference>
<dbReference type="Proteomes" id="UP000579812">
    <property type="component" value="Unassembled WGS sequence"/>
</dbReference>
<organism evidence="19 20">
    <name type="scientific">Onychostoma macrolepis</name>
    <dbReference type="NCBI Taxonomy" id="369639"/>
    <lineage>
        <taxon>Eukaryota</taxon>
        <taxon>Metazoa</taxon>
        <taxon>Chordata</taxon>
        <taxon>Craniata</taxon>
        <taxon>Vertebrata</taxon>
        <taxon>Euteleostomi</taxon>
        <taxon>Actinopterygii</taxon>
        <taxon>Neopterygii</taxon>
        <taxon>Teleostei</taxon>
        <taxon>Ostariophysi</taxon>
        <taxon>Cypriniformes</taxon>
        <taxon>Cyprinidae</taxon>
        <taxon>Acrossocheilinae</taxon>
        <taxon>Onychostoma</taxon>
    </lineage>
</organism>
<dbReference type="EMBL" id="JAAMOB010000015">
    <property type="protein sequence ID" value="KAF4104048.1"/>
    <property type="molecule type" value="Genomic_DNA"/>
</dbReference>
<evidence type="ECO:0000256" key="5">
    <source>
        <dbReference type="ARBA" id="ARBA00022692"/>
    </source>
</evidence>
<dbReference type="PROSITE" id="PS00290">
    <property type="entry name" value="IG_MHC"/>
    <property type="match status" value="1"/>
</dbReference>
<evidence type="ECO:0000256" key="14">
    <source>
        <dbReference type="ARBA" id="ARBA00023273"/>
    </source>
</evidence>
<dbReference type="Pfam" id="PF07686">
    <property type="entry name" value="V-set"/>
    <property type="match status" value="1"/>
</dbReference>
<dbReference type="PROSITE" id="PS50835">
    <property type="entry name" value="IG_LIKE"/>
    <property type="match status" value="4"/>
</dbReference>
<dbReference type="InterPro" id="IPR013783">
    <property type="entry name" value="Ig-like_fold"/>
</dbReference>
<feature type="compositionally biased region" description="Basic and acidic residues" evidence="16">
    <location>
        <begin position="566"/>
        <end position="590"/>
    </location>
</feature>
<dbReference type="InterPro" id="IPR051116">
    <property type="entry name" value="Surface_Rcpt/Adhesion_Mol"/>
</dbReference>
<evidence type="ECO:0000256" key="4">
    <source>
        <dbReference type="ARBA" id="ARBA00022475"/>
    </source>
</evidence>
<sequence>MLRVALSRTLSSKDAITEGYYFSRLRDPDCRKMNRIALLTCLLTVSLMNQVSGLETVTGKYGDTIEIPCNNGRVGEAEVTFVKWKYDKDGNILVKNRDQNATVSNDVNYKNRVSIKKDFSLVITQVAMADQRTFTCMVVQKEDILEYSVQLAIYKVPSQPQITNLTTVMAIGKLTTLAQCHSEGANPAANITWFKNKAPLVADGTAIKITTNVAVDKETGLSTTTSTLEYTAVKGDIDAKFSCQVQHIKSANMDSSPLVFTVNYPTEKVSLQVVSQGPFKEGDNVTLKCTADGNPPPSSYNFYINGEKKTVDSSTYTLTSVTRENTAEYKCSLVDNEDIAASVPITVEYLDVVLSSTGKIVKKLGESLEMTVDVKASGATQTSWKKGNAKLNSLPKFDKLTYSDSGVYECVVSMASLKKTQTFELVVEDSPIIKNLIKERGEGMTKVLKCAAEGFPKPTVQWNVNGSNVESAYEHGKVTYSLTIVPKGNLTVSCTVSNVLGSDIKSINVSTLVEDVTMDKQDQKDEYSDQMKLAVGIVVGLMLAVLVIGLAFWLYMKKFRQGSWKTGEKEDGSAEESKKLEENQSQKADV</sequence>
<keyword evidence="11 17" id="KW-0472">Membrane</keyword>
<dbReference type="AlphaFoldDB" id="A0A7J6C9R0"/>
<evidence type="ECO:0000256" key="7">
    <source>
        <dbReference type="ARBA" id="ARBA00022859"/>
    </source>
</evidence>
<dbReference type="GO" id="GO:0005886">
    <property type="term" value="C:plasma membrane"/>
    <property type="evidence" value="ECO:0007669"/>
    <property type="project" value="UniProtKB-SubCell"/>
</dbReference>
<evidence type="ECO:0000256" key="3">
    <source>
        <dbReference type="ARBA" id="ARBA00004489"/>
    </source>
</evidence>
<feature type="transmembrane region" description="Helical" evidence="17">
    <location>
        <begin position="533"/>
        <end position="555"/>
    </location>
</feature>
<dbReference type="InterPro" id="IPR013162">
    <property type="entry name" value="CD80_C2-set"/>
</dbReference>
<keyword evidence="6" id="KW-0677">Repeat</keyword>
<dbReference type="PANTHER" id="PTHR11973">
    <property type="entry name" value="CELL SURFACE GLYCOPROTEIN MUC18-RELATED"/>
    <property type="match status" value="1"/>
</dbReference>